<protein>
    <recommendedName>
        <fullName evidence="2">Anti-sigma-W factor RsiW</fullName>
    </recommendedName>
</protein>
<keyword evidence="5" id="KW-1185">Reference proteome</keyword>
<dbReference type="InterPro" id="IPR027383">
    <property type="entry name" value="Znf_put"/>
</dbReference>
<dbReference type="InterPro" id="IPR041916">
    <property type="entry name" value="Anti_sigma_zinc_sf"/>
</dbReference>
<name>A0ABV5L409_9BACL</name>
<evidence type="ECO:0000313" key="4">
    <source>
        <dbReference type="EMBL" id="MFB9331158.1"/>
    </source>
</evidence>
<reference evidence="4 5" key="1">
    <citation type="submission" date="2024-09" db="EMBL/GenBank/DDBJ databases">
        <authorList>
            <person name="Sun Q."/>
            <person name="Mori K."/>
        </authorList>
    </citation>
    <scope>NUCLEOTIDE SEQUENCE [LARGE SCALE GENOMIC DNA]</scope>
    <source>
        <strain evidence="4 5">TISTR 2452</strain>
    </source>
</reference>
<dbReference type="Pfam" id="PF13490">
    <property type="entry name" value="zf-HC2"/>
    <property type="match status" value="1"/>
</dbReference>
<sequence length="211" mass="23045">MNCNVAIVWMHDYLDGELPRDDMAALKTHLIACPSCRSRFEQLQQTEAMAFGMVGAGMGAVLDEKQSALLTERIMSQIPSKRAGKPNAFVAWIRKHPAVTVAAVFAFVMLGSFTTMWEQNTQLTVSGTDLAQVVIEGDTVTIPEGARVKGDLTIENGKANVLGDVDGNVTVIDGQLYQASTAHIAGQTKTIDQALDWFWYKVTQSISKFAY</sequence>
<dbReference type="RefSeq" id="WP_377503222.1">
    <property type="nucleotide sequence ID" value="NZ_JBHMDO010000056.1"/>
</dbReference>
<proteinExistence type="inferred from homology"/>
<evidence type="ECO:0000256" key="1">
    <source>
        <dbReference type="ARBA" id="ARBA00024353"/>
    </source>
</evidence>
<evidence type="ECO:0000313" key="5">
    <source>
        <dbReference type="Proteomes" id="UP001589747"/>
    </source>
</evidence>
<dbReference type="EMBL" id="JBHMDO010000056">
    <property type="protein sequence ID" value="MFB9331158.1"/>
    <property type="molecule type" value="Genomic_DNA"/>
</dbReference>
<comment type="similarity">
    <text evidence="1">Belongs to the zinc-associated anti-sigma factor (ZAS) superfamily. Anti-sigma-W factor family.</text>
</comment>
<gene>
    <name evidence="4" type="ORF">ACFFSY_34925</name>
</gene>
<accession>A0ABV5L409</accession>
<evidence type="ECO:0000259" key="3">
    <source>
        <dbReference type="Pfam" id="PF13490"/>
    </source>
</evidence>
<organism evidence="4 5">
    <name type="scientific">Paenibacillus aurantiacus</name>
    <dbReference type="NCBI Taxonomy" id="1936118"/>
    <lineage>
        <taxon>Bacteria</taxon>
        <taxon>Bacillati</taxon>
        <taxon>Bacillota</taxon>
        <taxon>Bacilli</taxon>
        <taxon>Bacillales</taxon>
        <taxon>Paenibacillaceae</taxon>
        <taxon>Paenibacillus</taxon>
    </lineage>
</organism>
<evidence type="ECO:0000256" key="2">
    <source>
        <dbReference type="ARBA" id="ARBA00024438"/>
    </source>
</evidence>
<dbReference type="Gene3D" id="1.10.10.1320">
    <property type="entry name" value="Anti-sigma factor, zinc-finger domain"/>
    <property type="match status" value="1"/>
</dbReference>
<dbReference type="Proteomes" id="UP001589747">
    <property type="component" value="Unassembled WGS sequence"/>
</dbReference>
<feature type="domain" description="Putative zinc-finger" evidence="3">
    <location>
        <begin position="3"/>
        <end position="37"/>
    </location>
</feature>
<comment type="caution">
    <text evidence="4">The sequence shown here is derived from an EMBL/GenBank/DDBJ whole genome shotgun (WGS) entry which is preliminary data.</text>
</comment>